<dbReference type="Pfam" id="PF07992">
    <property type="entry name" value="Pyr_redox_2"/>
    <property type="match status" value="1"/>
</dbReference>
<comment type="cofactor">
    <cofactor evidence="1">
        <name>FAD</name>
        <dbReference type="ChEBI" id="CHEBI:57692"/>
    </cofactor>
</comment>
<comment type="caution">
    <text evidence="6">The sequence shown here is derived from an EMBL/GenBank/DDBJ whole genome shotgun (WGS) entry which is preliminary data.</text>
</comment>
<dbReference type="AlphaFoldDB" id="A0A853R2P9"/>
<feature type="domain" description="FAD/NAD(P)-binding" evidence="5">
    <location>
        <begin position="10"/>
        <end position="286"/>
    </location>
</feature>
<dbReference type="PRINTS" id="PR00368">
    <property type="entry name" value="FADPNR"/>
</dbReference>
<dbReference type="InterPro" id="IPR036188">
    <property type="entry name" value="FAD/NAD-bd_sf"/>
</dbReference>
<protein>
    <recommendedName>
        <fullName evidence="5">FAD/NAD(P)-binding domain-containing protein</fullName>
    </recommendedName>
</protein>
<dbReference type="InterPro" id="IPR050260">
    <property type="entry name" value="FAD-bd_OxRdtase"/>
</dbReference>
<organism evidence="6 7">
    <name type="scientific">Vibrio ordalii FS-238</name>
    <dbReference type="NCBI Taxonomy" id="617133"/>
    <lineage>
        <taxon>Bacteria</taxon>
        <taxon>Pseudomonadati</taxon>
        <taxon>Pseudomonadota</taxon>
        <taxon>Gammaproteobacteria</taxon>
        <taxon>Vibrionales</taxon>
        <taxon>Vibrionaceae</taxon>
        <taxon>Vibrio</taxon>
    </lineage>
</organism>
<dbReference type="SUPFAM" id="SSF51905">
    <property type="entry name" value="FAD/NAD(P)-binding domain"/>
    <property type="match status" value="2"/>
</dbReference>
<dbReference type="PANTHER" id="PTHR43429:SF3">
    <property type="entry name" value="NITRITE REDUCTASE [NAD(P)H]"/>
    <property type="match status" value="1"/>
</dbReference>
<evidence type="ECO:0000313" key="6">
    <source>
        <dbReference type="EMBL" id="OEE33215.1"/>
    </source>
</evidence>
<keyword evidence="4" id="KW-0274">FAD</keyword>
<dbReference type="EMBL" id="AJYS02000247">
    <property type="protein sequence ID" value="OEE33215.1"/>
    <property type="molecule type" value="Genomic_DNA"/>
</dbReference>
<keyword evidence="3" id="KW-0285">Flavoprotein</keyword>
<comment type="similarity">
    <text evidence="2">Belongs to the FAD-dependent oxidoreductase family.</text>
</comment>
<name>A0A853R2P9_9VIBR</name>
<evidence type="ECO:0000256" key="2">
    <source>
        <dbReference type="ARBA" id="ARBA00006442"/>
    </source>
</evidence>
<evidence type="ECO:0000313" key="7">
    <source>
        <dbReference type="Proteomes" id="UP000094808"/>
    </source>
</evidence>
<keyword evidence="7" id="KW-1185">Reference proteome</keyword>
<evidence type="ECO:0000256" key="3">
    <source>
        <dbReference type="ARBA" id="ARBA00022630"/>
    </source>
</evidence>
<evidence type="ECO:0000256" key="4">
    <source>
        <dbReference type="ARBA" id="ARBA00022827"/>
    </source>
</evidence>
<reference evidence="6 7" key="1">
    <citation type="journal article" date="2012" name="Science">
        <title>Ecological populations of bacteria act as socially cohesive units of antibiotic production and resistance.</title>
        <authorList>
            <person name="Cordero O.X."/>
            <person name="Wildschutte H."/>
            <person name="Kirkup B."/>
            <person name="Proehl S."/>
            <person name="Ngo L."/>
            <person name="Hussain F."/>
            <person name="Le Roux F."/>
            <person name="Mincer T."/>
            <person name="Polz M.F."/>
        </authorList>
    </citation>
    <scope>NUCLEOTIDE SEQUENCE [LARGE SCALE GENOMIC DNA]</scope>
    <source>
        <strain evidence="6 7">FS-238</strain>
    </source>
</reference>
<dbReference type="InterPro" id="IPR023753">
    <property type="entry name" value="FAD/NAD-binding_dom"/>
</dbReference>
<evidence type="ECO:0000259" key="5">
    <source>
        <dbReference type="Pfam" id="PF07992"/>
    </source>
</evidence>
<dbReference type="Proteomes" id="UP000094808">
    <property type="component" value="Unassembled WGS sequence"/>
</dbReference>
<sequence>MRNDCKRDPVVIIGTGIGGISVLNEMRKTDLETPIVVVDANEGYTYLKPMLSKMCQSGFDEKILNIVATKEIEATYNCTLLSNVRAKHINTEKNTVTLSNKKIIHFSNLIIASGSVPRRTSYNTDEENINVKNVSSWKDYVILMDELTPSKRISIVGAGIVGCEVAYDLSHRFDHINLINSANGVLSNLNDVTLSQEVLERLSARNVQLFNSVKNISYRCNPFQSVHFEKGDEKVELDSEIIIECVGHDSSTDLLDGKYMSVIPIDDKCKTEFDNIYALGDCASYKGRVFSNIIIIKKCAKIIANNISNIPSSFNQEDYNVIVKVGKPILKTTINVK</sequence>
<dbReference type="PRINTS" id="PR00411">
    <property type="entry name" value="PNDRDTASEI"/>
</dbReference>
<dbReference type="PANTHER" id="PTHR43429">
    <property type="entry name" value="PYRIDINE NUCLEOTIDE-DISULFIDE OXIDOREDUCTASE DOMAIN-CONTAINING"/>
    <property type="match status" value="1"/>
</dbReference>
<evidence type="ECO:0000256" key="1">
    <source>
        <dbReference type="ARBA" id="ARBA00001974"/>
    </source>
</evidence>
<accession>A0A853R2P9</accession>
<dbReference type="GO" id="GO:0016491">
    <property type="term" value="F:oxidoreductase activity"/>
    <property type="evidence" value="ECO:0007669"/>
    <property type="project" value="InterPro"/>
</dbReference>
<proteinExistence type="inferred from homology"/>
<dbReference type="Gene3D" id="3.50.50.60">
    <property type="entry name" value="FAD/NAD(P)-binding domain"/>
    <property type="match status" value="2"/>
</dbReference>
<gene>
    <name evidence="6" type="ORF">A1QS_01065</name>
</gene>